<dbReference type="Gene3D" id="2.120.10.70">
    <property type="entry name" value="Fucose-specific lectin"/>
    <property type="match status" value="1"/>
</dbReference>
<dbReference type="PROSITE" id="PS51318">
    <property type="entry name" value="TAT"/>
    <property type="match status" value="1"/>
</dbReference>
<sequence length="398" mass="42261">MIAIRRRHGAGSAARPPNRRRILVNALAGVTMAALAGIAAPGTAAADAEPLGPDVTFNSTPVIDPSGLFMVSRGLDRSILYSRGLPSTNGYEDFRSLGQQIIGDPTGVTAPEGAQIFARNTDNQAITSLIVSYNVPTGFQVIPGLRISSEVTAVKIPTRGSRLPMIRIFARDLDTGRVFTNLLVQGAPQGWSDLGLFATSELSAAVIDSPGLDVSIRLVVRGVVNRLYSTVIDNTTGSIPGWTQLGDLFTTGNPTLVNEGAMFTFRGNEVFTRQSGSNTIFTWNFDSPGWVSLGGIATSDIAVSVAKDNGLQFYHRGTNLRIYLNRRPPGSTRFGGYIDLGGKSFGNPAASGGTAVNVRTVADQFIVRGTDNRLYSRIQTNFVGGFTAFFAFGGPLHG</sequence>
<proteinExistence type="predicted"/>
<name>A0A229RTD4_AMYAL</name>
<comment type="caution">
    <text evidence="3">The sequence shown here is derived from an EMBL/GenBank/DDBJ whole genome shotgun (WGS) entry which is preliminary data.</text>
</comment>
<dbReference type="InterPro" id="IPR006311">
    <property type="entry name" value="TAT_signal"/>
</dbReference>
<feature type="chain" id="PRO_5038814500" description="PLL-like beta propeller domain-containing protein" evidence="1">
    <location>
        <begin position="37"/>
        <end position="398"/>
    </location>
</feature>
<dbReference type="AlphaFoldDB" id="A0A229RTD4"/>
<accession>A0A229RTD4</accession>
<dbReference type="OrthoDB" id="3602133at2"/>
<evidence type="ECO:0000256" key="1">
    <source>
        <dbReference type="SAM" id="SignalP"/>
    </source>
</evidence>
<dbReference type="RefSeq" id="WP_020634750.1">
    <property type="nucleotide sequence ID" value="NZ_KB913032.1"/>
</dbReference>
<dbReference type="InterPro" id="IPR058502">
    <property type="entry name" value="PLL-like_beta-prop"/>
</dbReference>
<evidence type="ECO:0000259" key="2">
    <source>
        <dbReference type="Pfam" id="PF26607"/>
    </source>
</evidence>
<dbReference type="Proteomes" id="UP000215563">
    <property type="component" value="Unassembled WGS sequence"/>
</dbReference>
<keyword evidence="4" id="KW-1185">Reference proteome</keyword>
<dbReference type="EMBL" id="NMQU01000047">
    <property type="protein sequence ID" value="OXM49654.1"/>
    <property type="molecule type" value="Genomic_DNA"/>
</dbReference>
<reference evidence="3 4" key="1">
    <citation type="submission" date="2017-07" db="EMBL/GenBank/DDBJ databases">
        <title>Amycolatopsis alba DSM 44262 Genome sequencing and assembly.</title>
        <authorList>
            <person name="Kaur N."/>
            <person name="Mayilraj S."/>
        </authorList>
    </citation>
    <scope>NUCLEOTIDE SEQUENCE [LARGE SCALE GENOMIC DNA]</scope>
    <source>
        <strain evidence="3 4">DSM 44262</strain>
    </source>
</reference>
<dbReference type="SUPFAM" id="SSF89372">
    <property type="entry name" value="Fucose-specific lectin"/>
    <property type="match status" value="2"/>
</dbReference>
<organism evidence="3 4">
    <name type="scientific">Amycolatopsis alba DSM 44262</name>
    <dbReference type="NCBI Taxonomy" id="1125972"/>
    <lineage>
        <taxon>Bacteria</taxon>
        <taxon>Bacillati</taxon>
        <taxon>Actinomycetota</taxon>
        <taxon>Actinomycetes</taxon>
        <taxon>Pseudonocardiales</taxon>
        <taxon>Pseudonocardiaceae</taxon>
        <taxon>Amycolatopsis</taxon>
    </lineage>
</organism>
<protein>
    <recommendedName>
        <fullName evidence="2">PLL-like beta propeller domain-containing protein</fullName>
    </recommendedName>
</protein>
<feature type="domain" description="PLL-like beta propeller" evidence="2">
    <location>
        <begin position="288"/>
        <end position="381"/>
    </location>
</feature>
<dbReference type="Pfam" id="PF26607">
    <property type="entry name" value="DUF8189"/>
    <property type="match status" value="1"/>
</dbReference>
<feature type="signal peptide" evidence="1">
    <location>
        <begin position="1"/>
        <end position="36"/>
    </location>
</feature>
<evidence type="ECO:0000313" key="3">
    <source>
        <dbReference type="EMBL" id="OXM49654.1"/>
    </source>
</evidence>
<keyword evidence="1" id="KW-0732">Signal</keyword>
<evidence type="ECO:0000313" key="4">
    <source>
        <dbReference type="Proteomes" id="UP000215563"/>
    </source>
</evidence>
<gene>
    <name evidence="3" type="ORF">CFP75_17945</name>
</gene>